<dbReference type="PANTHER" id="PTHR32063:SF16">
    <property type="entry name" value="CATION EFFLUX SYSTEM (ACRB_ACRD_ACRF FAMILY)"/>
    <property type="match status" value="1"/>
</dbReference>
<keyword evidence="3" id="KW-1185">Reference proteome</keyword>
<name>A0A8D5JHA2_9BACT</name>
<dbReference type="Proteomes" id="UP000826725">
    <property type="component" value="Chromosome"/>
</dbReference>
<dbReference type="AlphaFoldDB" id="A0A8D5JHA2"/>
<sequence length="101" mass="10969">MIGFMAGAGIVVRNSIILVDFIELRLREGYPLTEAVVDAGAIRFRPMLLTALAVVIGASVILADPIFQGLAISLMFGEIASLLVSRMAVPVIYFMLKKHQH</sequence>
<evidence type="ECO:0000256" key="1">
    <source>
        <dbReference type="SAM" id="Phobius"/>
    </source>
</evidence>
<evidence type="ECO:0000313" key="3">
    <source>
        <dbReference type="Proteomes" id="UP000826725"/>
    </source>
</evidence>
<dbReference type="InterPro" id="IPR001036">
    <property type="entry name" value="Acrflvin-R"/>
</dbReference>
<dbReference type="KEGG" id="dbk:DGMP_18970"/>
<feature type="transmembrane region" description="Helical" evidence="1">
    <location>
        <begin position="48"/>
        <end position="67"/>
    </location>
</feature>
<keyword evidence="1" id="KW-0812">Transmembrane</keyword>
<dbReference type="GO" id="GO:0005886">
    <property type="term" value="C:plasma membrane"/>
    <property type="evidence" value="ECO:0007669"/>
    <property type="project" value="TreeGrafter"/>
</dbReference>
<dbReference type="GO" id="GO:0042910">
    <property type="term" value="F:xenobiotic transmembrane transporter activity"/>
    <property type="evidence" value="ECO:0007669"/>
    <property type="project" value="TreeGrafter"/>
</dbReference>
<dbReference type="PANTHER" id="PTHR32063">
    <property type="match status" value="1"/>
</dbReference>
<feature type="transmembrane region" description="Helical" evidence="1">
    <location>
        <begin position="79"/>
        <end position="96"/>
    </location>
</feature>
<organism evidence="2 3">
    <name type="scientific">Desulfomarina profundi</name>
    <dbReference type="NCBI Taxonomy" id="2772557"/>
    <lineage>
        <taxon>Bacteria</taxon>
        <taxon>Pseudomonadati</taxon>
        <taxon>Thermodesulfobacteriota</taxon>
        <taxon>Desulfobulbia</taxon>
        <taxon>Desulfobulbales</taxon>
        <taxon>Desulfobulbaceae</taxon>
        <taxon>Desulfomarina</taxon>
    </lineage>
</organism>
<reference evidence="2" key="1">
    <citation type="submission" date="2020-09" db="EMBL/GenBank/DDBJ databases">
        <title>Desulfogranum mesoprofundum gen. nov., sp. nov., a novel mesophilic, sulfate-reducing chemolithoautotroph isolated from a deep-sea hydrothermal vent chimney in the Suiyo Seamount.</title>
        <authorList>
            <person name="Hashimoto Y."/>
            <person name="Nakagawa S."/>
        </authorList>
    </citation>
    <scope>NUCLEOTIDE SEQUENCE</scope>
    <source>
        <strain evidence="2">KT2</strain>
    </source>
</reference>
<protein>
    <recommendedName>
        <fullName evidence="4">AcrB/AcrD/AcrF family protein</fullName>
    </recommendedName>
</protein>
<dbReference type="EMBL" id="AP024086">
    <property type="protein sequence ID" value="BCL61204.1"/>
    <property type="molecule type" value="Genomic_DNA"/>
</dbReference>
<evidence type="ECO:0000313" key="2">
    <source>
        <dbReference type="EMBL" id="BCL61204.1"/>
    </source>
</evidence>
<keyword evidence="1" id="KW-0472">Membrane</keyword>
<proteinExistence type="predicted"/>
<gene>
    <name evidence="2" type="ORF">DGMP_18970</name>
</gene>
<dbReference type="Pfam" id="PF00873">
    <property type="entry name" value="ACR_tran"/>
    <property type="match status" value="1"/>
</dbReference>
<keyword evidence="1" id="KW-1133">Transmembrane helix</keyword>
<evidence type="ECO:0008006" key="4">
    <source>
        <dbReference type="Google" id="ProtNLM"/>
    </source>
</evidence>
<accession>A0A8D5JHA2</accession>